<evidence type="ECO:0000313" key="4">
    <source>
        <dbReference type="EMBL" id="GLH71013.1"/>
    </source>
</evidence>
<protein>
    <recommendedName>
        <fullName evidence="3">Response regulatory domain-containing protein</fullName>
    </recommendedName>
</protein>
<accession>A0ABQ5Q8P8</accession>
<name>A0ABQ5Q8P8_9BACT</name>
<evidence type="ECO:0000256" key="1">
    <source>
        <dbReference type="ARBA" id="ARBA00022553"/>
    </source>
</evidence>
<dbReference type="PANTHER" id="PTHR44591:SF3">
    <property type="entry name" value="RESPONSE REGULATORY DOMAIN-CONTAINING PROTEIN"/>
    <property type="match status" value="1"/>
</dbReference>
<dbReference type="PROSITE" id="PS50110">
    <property type="entry name" value="RESPONSE_REGULATORY"/>
    <property type="match status" value="1"/>
</dbReference>
<dbReference type="EMBL" id="BSDD01000005">
    <property type="protein sequence ID" value="GLH71013.1"/>
    <property type="molecule type" value="Genomic_DNA"/>
</dbReference>
<keyword evidence="1 2" id="KW-0597">Phosphoprotein</keyword>
<keyword evidence="5" id="KW-1185">Reference proteome</keyword>
<dbReference type="InterPro" id="IPR001789">
    <property type="entry name" value="Sig_transdc_resp-reg_receiver"/>
</dbReference>
<feature type="modified residue" description="4-aspartylphosphate" evidence="2">
    <location>
        <position position="54"/>
    </location>
</feature>
<gene>
    <name evidence="4" type="ORF">GETHPA_25460</name>
</gene>
<dbReference type="RefSeq" id="WP_285726839.1">
    <property type="nucleotide sequence ID" value="NZ_BSDD01000005.1"/>
</dbReference>
<dbReference type="SUPFAM" id="SSF52172">
    <property type="entry name" value="CheY-like"/>
    <property type="match status" value="1"/>
</dbReference>
<proteinExistence type="predicted"/>
<reference evidence="4 5" key="1">
    <citation type="journal article" date="2023" name="Antonie Van Leeuwenhoek">
        <title>Mesoterricola silvestris gen. nov., sp. nov., Mesoterricola sediminis sp. nov., Geothrix oryzae sp. nov., Geothrix edaphica sp. nov., Geothrix rubra sp. nov., and Geothrix limicola sp. nov., six novel members of Acidobacteriota isolated from soils.</title>
        <authorList>
            <person name="Itoh H."/>
            <person name="Sugisawa Y."/>
            <person name="Mise K."/>
            <person name="Xu Z."/>
            <person name="Kuniyasu M."/>
            <person name="Ushijima N."/>
            <person name="Kawano K."/>
            <person name="Kobayashi E."/>
            <person name="Shiratori Y."/>
            <person name="Masuda Y."/>
            <person name="Senoo K."/>
        </authorList>
    </citation>
    <scope>NUCLEOTIDE SEQUENCE [LARGE SCALE GENOMIC DNA]</scope>
    <source>
        <strain evidence="4 5">Red803</strain>
    </source>
</reference>
<evidence type="ECO:0000313" key="5">
    <source>
        <dbReference type="Proteomes" id="UP001165089"/>
    </source>
</evidence>
<feature type="domain" description="Response regulatory" evidence="3">
    <location>
        <begin position="3"/>
        <end position="119"/>
    </location>
</feature>
<evidence type="ECO:0000256" key="2">
    <source>
        <dbReference type="PROSITE-ProRule" id="PRU00169"/>
    </source>
</evidence>
<dbReference type="Pfam" id="PF00072">
    <property type="entry name" value="Response_reg"/>
    <property type="match status" value="1"/>
</dbReference>
<comment type="caution">
    <text evidence="4">The sequence shown here is derived from an EMBL/GenBank/DDBJ whole genome shotgun (WGS) entry which is preliminary data.</text>
</comment>
<organism evidence="4 5">
    <name type="scientific">Geothrix rubra</name>
    <dbReference type="NCBI Taxonomy" id="2927977"/>
    <lineage>
        <taxon>Bacteria</taxon>
        <taxon>Pseudomonadati</taxon>
        <taxon>Acidobacteriota</taxon>
        <taxon>Holophagae</taxon>
        <taxon>Holophagales</taxon>
        <taxon>Holophagaceae</taxon>
        <taxon>Geothrix</taxon>
    </lineage>
</organism>
<dbReference type="InterPro" id="IPR011006">
    <property type="entry name" value="CheY-like_superfamily"/>
</dbReference>
<dbReference type="InterPro" id="IPR050595">
    <property type="entry name" value="Bact_response_regulator"/>
</dbReference>
<dbReference type="Proteomes" id="UP001165089">
    <property type="component" value="Unassembled WGS sequence"/>
</dbReference>
<sequence>MPKVLVIDDCQMMRTYLRRSLEKGGYEVEEWVPASAGEIPDRIQDSAPDLLLTDFSMAGFNGATVVRLARKANPGLPAIVLTAFRTEDMEASLLRLGAHRVCAKPIAPDALVEAVRTTLEDLQD</sequence>
<dbReference type="Gene3D" id="3.40.50.2300">
    <property type="match status" value="1"/>
</dbReference>
<dbReference type="SMART" id="SM00448">
    <property type="entry name" value="REC"/>
    <property type="match status" value="1"/>
</dbReference>
<evidence type="ECO:0000259" key="3">
    <source>
        <dbReference type="PROSITE" id="PS50110"/>
    </source>
</evidence>
<dbReference type="PANTHER" id="PTHR44591">
    <property type="entry name" value="STRESS RESPONSE REGULATOR PROTEIN 1"/>
    <property type="match status" value="1"/>
</dbReference>
<dbReference type="CDD" id="cd00156">
    <property type="entry name" value="REC"/>
    <property type="match status" value="1"/>
</dbReference>